<comment type="subcellular location">
    <subcellularLocation>
        <location evidence="1">Endoplasmic reticulum membrane</location>
        <topology evidence="1">Multi-pass membrane protein</topology>
    </subcellularLocation>
</comment>
<keyword evidence="9 10" id="KW-0472">Membrane</keyword>
<evidence type="ECO:0000256" key="3">
    <source>
        <dbReference type="ARBA" id="ARBA00022502"/>
    </source>
</evidence>
<reference evidence="11" key="1">
    <citation type="submission" date="2020-05" db="EMBL/GenBank/DDBJ databases">
        <authorList>
            <person name="Chiriac C."/>
            <person name="Salcher M."/>
            <person name="Ghai R."/>
            <person name="Kavagutti S V."/>
        </authorList>
    </citation>
    <scope>NUCLEOTIDE SEQUENCE</scope>
</reference>
<dbReference type="InterPro" id="IPR007315">
    <property type="entry name" value="PIG-V/Gpi18"/>
</dbReference>
<proteinExistence type="predicted"/>
<evidence type="ECO:0000256" key="7">
    <source>
        <dbReference type="ARBA" id="ARBA00022824"/>
    </source>
</evidence>
<dbReference type="GO" id="GO:0031501">
    <property type="term" value="C:mannosyltransferase complex"/>
    <property type="evidence" value="ECO:0007669"/>
    <property type="project" value="TreeGrafter"/>
</dbReference>
<name>A0A6J7D104_9ZZZZ</name>
<evidence type="ECO:0000313" key="11">
    <source>
        <dbReference type="EMBL" id="CAB4860843.1"/>
    </source>
</evidence>
<accession>A0A6J7D104</accession>
<feature type="transmembrane region" description="Helical" evidence="10">
    <location>
        <begin position="350"/>
        <end position="373"/>
    </location>
</feature>
<keyword evidence="4" id="KW-0328">Glycosyltransferase</keyword>
<feature type="transmembrane region" description="Helical" evidence="10">
    <location>
        <begin position="308"/>
        <end position="329"/>
    </location>
</feature>
<protein>
    <submittedName>
        <fullName evidence="11">Unannotated protein</fullName>
    </submittedName>
</protein>
<dbReference type="EMBL" id="CAFBLM010000005">
    <property type="protein sequence ID" value="CAB4860843.1"/>
    <property type="molecule type" value="Genomic_DNA"/>
</dbReference>
<dbReference type="GO" id="GO:0004376">
    <property type="term" value="F:GPI mannosyltransferase activity"/>
    <property type="evidence" value="ECO:0007669"/>
    <property type="project" value="InterPro"/>
</dbReference>
<keyword evidence="3" id="KW-0337">GPI-anchor biosynthesis</keyword>
<evidence type="ECO:0000256" key="8">
    <source>
        <dbReference type="ARBA" id="ARBA00022989"/>
    </source>
</evidence>
<dbReference type="GO" id="GO:0000009">
    <property type="term" value="F:alpha-1,6-mannosyltransferase activity"/>
    <property type="evidence" value="ECO:0007669"/>
    <property type="project" value="InterPro"/>
</dbReference>
<feature type="transmembrane region" description="Helical" evidence="10">
    <location>
        <begin position="51"/>
        <end position="71"/>
    </location>
</feature>
<dbReference type="GO" id="GO:0006506">
    <property type="term" value="P:GPI anchor biosynthetic process"/>
    <property type="evidence" value="ECO:0007669"/>
    <property type="project" value="UniProtKB-UniPathway"/>
</dbReference>
<evidence type="ECO:0000256" key="5">
    <source>
        <dbReference type="ARBA" id="ARBA00022679"/>
    </source>
</evidence>
<feature type="transmembrane region" description="Helical" evidence="10">
    <location>
        <begin position="379"/>
        <end position="399"/>
    </location>
</feature>
<dbReference type="GO" id="GO:0005789">
    <property type="term" value="C:endoplasmic reticulum membrane"/>
    <property type="evidence" value="ECO:0007669"/>
    <property type="project" value="UniProtKB-SubCell"/>
</dbReference>
<evidence type="ECO:0000256" key="4">
    <source>
        <dbReference type="ARBA" id="ARBA00022676"/>
    </source>
</evidence>
<evidence type="ECO:0000256" key="6">
    <source>
        <dbReference type="ARBA" id="ARBA00022692"/>
    </source>
</evidence>
<sequence>MVAPEGIGVSGQEITSTPASLFCEDESGEESSGWPWVFGRLARADISTLKWWLLTRFATAIAVASGAWLLANGTDKPSGILSRWLQWDAINFDVIARFGYAGDGSRKAPYFEAFFPGFPITIRPLINLGIPSGLAGLLVSATALAVAVVALRRLGDLEFGPGVGERAALLLMISPWAVFLMAGYSEALFLGFAIPAWLAAKRGHWGLAGVLAFGASATRVTGLFLAAALIVEFALHARDRRRKWPVLLLPFASPLLYTVYQHGRTGDWGVWLTAQKLNWNRRFTLPWDAWETTWRGAFGGGQETNFIWMWRAELIGAVLAIAVLAWLLWRRRWPESVYVGGQTIALLTSSYFLSVPRVFLLWWPVWIGLGAWLKTNPAWWPYVVAVFIPLNFALAIAFTQGHWAG</sequence>
<dbReference type="PANTHER" id="PTHR12468:SF2">
    <property type="entry name" value="GPI MANNOSYLTRANSFERASE 2"/>
    <property type="match status" value="1"/>
</dbReference>
<keyword evidence="5" id="KW-0808">Transferase</keyword>
<feature type="transmembrane region" description="Helical" evidence="10">
    <location>
        <begin position="134"/>
        <end position="155"/>
    </location>
</feature>
<evidence type="ECO:0000256" key="9">
    <source>
        <dbReference type="ARBA" id="ARBA00023136"/>
    </source>
</evidence>
<comment type="pathway">
    <text evidence="2">Glycolipid biosynthesis; glycosylphosphatidylinositol-anchor biosynthesis.</text>
</comment>
<feature type="transmembrane region" description="Helical" evidence="10">
    <location>
        <begin position="243"/>
        <end position="260"/>
    </location>
</feature>
<dbReference type="AlphaFoldDB" id="A0A6J7D104"/>
<organism evidence="11">
    <name type="scientific">freshwater metagenome</name>
    <dbReference type="NCBI Taxonomy" id="449393"/>
    <lineage>
        <taxon>unclassified sequences</taxon>
        <taxon>metagenomes</taxon>
        <taxon>ecological metagenomes</taxon>
    </lineage>
</organism>
<feature type="transmembrane region" description="Helical" evidence="10">
    <location>
        <begin position="205"/>
        <end position="231"/>
    </location>
</feature>
<evidence type="ECO:0000256" key="2">
    <source>
        <dbReference type="ARBA" id="ARBA00004687"/>
    </source>
</evidence>
<gene>
    <name evidence="11" type="ORF">UFOPK3401_00239</name>
</gene>
<dbReference type="Pfam" id="PF04188">
    <property type="entry name" value="Mannosyl_trans2"/>
    <property type="match status" value="1"/>
</dbReference>
<keyword evidence="6 10" id="KW-0812">Transmembrane</keyword>
<keyword evidence="7" id="KW-0256">Endoplasmic reticulum</keyword>
<evidence type="ECO:0000256" key="1">
    <source>
        <dbReference type="ARBA" id="ARBA00004477"/>
    </source>
</evidence>
<feature type="transmembrane region" description="Helical" evidence="10">
    <location>
        <begin position="167"/>
        <end position="185"/>
    </location>
</feature>
<dbReference type="PANTHER" id="PTHR12468">
    <property type="entry name" value="GPI MANNOSYLTRANSFERASE 2"/>
    <property type="match status" value="1"/>
</dbReference>
<keyword evidence="8 10" id="KW-1133">Transmembrane helix</keyword>
<dbReference type="UniPathway" id="UPA00196"/>
<evidence type="ECO:0000256" key="10">
    <source>
        <dbReference type="SAM" id="Phobius"/>
    </source>
</evidence>